<proteinExistence type="predicted"/>
<dbReference type="EMBL" id="CAADRA010005124">
    <property type="protein sequence ID" value="VFT85370.1"/>
    <property type="molecule type" value="Genomic_DNA"/>
</dbReference>
<sequence>MPNKQAYEKAKASEKAAIEEAKAAAASGQAMNKERNEHKRKASSVDSRLNSVDFHRIHYLEDDVKKNLSEVRASLQQQVERCVRTNIRFNKDLQAQYHKSKRIKDICDRLVKAQACLDILRELLGHQIDSILEAKPPKKLKKEDKDTLEDLSNYISNL</sequence>
<organism evidence="3 4">
    <name type="scientific">Aphanomyces stellatus</name>
    <dbReference type="NCBI Taxonomy" id="120398"/>
    <lineage>
        <taxon>Eukaryota</taxon>
        <taxon>Sar</taxon>
        <taxon>Stramenopiles</taxon>
        <taxon>Oomycota</taxon>
        <taxon>Saprolegniomycetes</taxon>
        <taxon>Saprolegniales</taxon>
        <taxon>Verrucalvaceae</taxon>
        <taxon>Aphanomyces</taxon>
    </lineage>
</organism>
<evidence type="ECO:0000256" key="1">
    <source>
        <dbReference type="SAM" id="MobiDB-lite"/>
    </source>
</evidence>
<protein>
    <submittedName>
        <fullName evidence="3">Aste57867_8484 protein</fullName>
    </submittedName>
</protein>
<reference evidence="3 4" key="1">
    <citation type="submission" date="2019-03" db="EMBL/GenBank/DDBJ databases">
        <authorList>
            <person name="Gaulin E."/>
            <person name="Dumas B."/>
        </authorList>
    </citation>
    <scope>NUCLEOTIDE SEQUENCE [LARGE SCALE GENOMIC DNA]</scope>
    <source>
        <strain evidence="3">CBS 568.67</strain>
    </source>
</reference>
<evidence type="ECO:0000313" key="4">
    <source>
        <dbReference type="Proteomes" id="UP000332933"/>
    </source>
</evidence>
<keyword evidence="4" id="KW-1185">Reference proteome</keyword>
<dbReference type="AlphaFoldDB" id="A0A485KKH0"/>
<dbReference type="Proteomes" id="UP000332933">
    <property type="component" value="Unassembled WGS sequence"/>
</dbReference>
<evidence type="ECO:0000313" key="3">
    <source>
        <dbReference type="EMBL" id="VFT85370.1"/>
    </source>
</evidence>
<evidence type="ECO:0000313" key="2">
    <source>
        <dbReference type="EMBL" id="KAF0701038.1"/>
    </source>
</evidence>
<gene>
    <name evidence="3" type="primary">Aste57867_8484</name>
    <name evidence="2" type="ORF">As57867_008452</name>
    <name evidence="3" type="ORF">ASTE57867_8484</name>
</gene>
<reference evidence="2" key="2">
    <citation type="submission" date="2019-06" db="EMBL/GenBank/DDBJ databases">
        <title>Genomics analysis of Aphanomyces spp. identifies a new class of oomycete effector associated with host adaptation.</title>
        <authorList>
            <person name="Gaulin E."/>
        </authorList>
    </citation>
    <scope>NUCLEOTIDE SEQUENCE</scope>
    <source>
        <strain evidence="2">CBS 578.67</strain>
    </source>
</reference>
<accession>A0A485KKH0</accession>
<name>A0A485KKH0_9STRA</name>
<dbReference type="EMBL" id="VJMH01005103">
    <property type="protein sequence ID" value="KAF0701038.1"/>
    <property type="molecule type" value="Genomic_DNA"/>
</dbReference>
<feature type="region of interest" description="Disordered" evidence="1">
    <location>
        <begin position="18"/>
        <end position="45"/>
    </location>
</feature>